<dbReference type="InterPro" id="IPR001251">
    <property type="entry name" value="CRAL-TRIO_dom"/>
</dbReference>
<comment type="caution">
    <text evidence="2">The sequence shown here is derived from an EMBL/GenBank/DDBJ whole genome shotgun (WGS) entry which is preliminary data.</text>
</comment>
<feature type="domain" description="CRAL-TRIO" evidence="1">
    <location>
        <begin position="1"/>
        <end position="57"/>
    </location>
</feature>
<protein>
    <recommendedName>
        <fullName evidence="1">CRAL-TRIO domain-containing protein</fullName>
    </recommendedName>
</protein>
<evidence type="ECO:0000313" key="2">
    <source>
        <dbReference type="EMBL" id="CAG7727308.1"/>
    </source>
</evidence>
<feature type="non-terminal residue" evidence="2">
    <location>
        <position position="1"/>
    </location>
</feature>
<sequence length="62" mass="7091">NSFFENVWKVTGPIIGKYFQTVTVFGANPEAWRPLLLQKIPQDQLPEWYGGSKSHKPIKVFG</sequence>
<name>A0A8J2NUW1_9HEXA</name>
<dbReference type="AlphaFoldDB" id="A0A8J2NUW1"/>
<dbReference type="OrthoDB" id="1434354at2759"/>
<proteinExistence type="predicted"/>
<reference evidence="2" key="1">
    <citation type="submission" date="2021-06" db="EMBL/GenBank/DDBJ databases">
        <authorList>
            <person name="Hodson N. C."/>
            <person name="Mongue J. A."/>
            <person name="Jaron S. K."/>
        </authorList>
    </citation>
    <scope>NUCLEOTIDE SEQUENCE</scope>
</reference>
<gene>
    <name evidence="2" type="ORF">AFUS01_LOCUS16158</name>
</gene>
<evidence type="ECO:0000313" key="3">
    <source>
        <dbReference type="Proteomes" id="UP000708208"/>
    </source>
</evidence>
<dbReference type="Proteomes" id="UP000708208">
    <property type="component" value="Unassembled WGS sequence"/>
</dbReference>
<organism evidence="2 3">
    <name type="scientific">Allacma fusca</name>
    <dbReference type="NCBI Taxonomy" id="39272"/>
    <lineage>
        <taxon>Eukaryota</taxon>
        <taxon>Metazoa</taxon>
        <taxon>Ecdysozoa</taxon>
        <taxon>Arthropoda</taxon>
        <taxon>Hexapoda</taxon>
        <taxon>Collembola</taxon>
        <taxon>Symphypleona</taxon>
        <taxon>Sminthuridae</taxon>
        <taxon>Allacma</taxon>
    </lineage>
</organism>
<evidence type="ECO:0000259" key="1">
    <source>
        <dbReference type="PROSITE" id="PS50191"/>
    </source>
</evidence>
<accession>A0A8J2NUW1</accession>
<dbReference type="PROSITE" id="PS50191">
    <property type="entry name" value="CRAL_TRIO"/>
    <property type="match status" value="1"/>
</dbReference>
<dbReference type="EMBL" id="CAJVCH010146832">
    <property type="protein sequence ID" value="CAG7727308.1"/>
    <property type="molecule type" value="Genomic_DNA"/>
</dbReference>
<keyword evidence="3" id="KW-1185">Reference proteome</keyword>